<dbReference type="EMBL" id="CACVAS010000107">
    <property type="protein sequence ID" value="CAA6819859.1"/>
    <property type="molecule type" value="Genomic_DNA"/>
</dbReference>
<feature type="transmembrane region" description="Helical" evidence="1">
    <location>
        <begin position="262"/>
        <end position="281"/>
    </location>
</feature>
<dbReference type="Pfam" id="PF01757">
    <property type="entry name" value="Acyl_transf_3"/>
    <property type="match status" value="1"/>
</dbReference>
<dbReference type="InterPro" id="IPR002656">
    <property type="entry name" value="Acyl_transf_3_dom"/>
</dbReference>
<feature type="transmembrane region" description="Helical" evidence="1">
    <location>
        <begin position="236"/>
        <end position="256"/>
    </location>
</feature>
<dbReference type="GO" id="GO:0016747">
    <property type="term" value="F:acyltransferase activity, transferring groups other than amino-acyl groups"/>
    <property type="evidence" value="ECO:0007669"/>
    <property type="project" value="InterPro"/>
</dbReference>
<dbReference type="InterPro" id="IPR050879">
    <property type="entry name" value="Acyltransferase_3"/>
</dbReference>
<name>A0A6S6TZF4_9BACT</name>
<feature type="transmembrane region" description="Helical" evidence="1">
    <location>
        <begin position="7"/>
        <end position="26"/>
    </location>
</feature>
<feature type="transmembrane region" description="Helical" evidence="1">
    <location>
        <begin position="293"/>
        <end position="312"/>
    </location>
</feature>
<proteinExistence type="predicted"/>
<dbReference type="AlphaFoldDB" id="A0A6S6TZF4"/>
<feature type="transmembrane region" description="Helical" evidence="1">
    <location>
        <begin position="324"/>
        <end position="345"/>
    </location>
</feature>
<gene>
    <name evidence="3" type="ORF">HELGO_WM588</name>
</gene>
<organism evidence="3">
    <name type="scientific">uncultured Sulfurovum sp</name>
    <dbReference type="NCBI Taxonomy" id="269237"/>
    <lineage>
        <taxon>Bacteria</taxon>
        <taxon>Pseudomonadati</taxon>
        <taxon>Campylobacterota</taxon>
        <taxon>Epsilonproteobacteria</taxon>
        <taxon>Campylobacterales</taxon>
        <taxon>Sulfurovaceae</taxon>
        <taxon>Sulfurovum</taxon>
        <taxon>environmental samples</taxon>
    </lineage>
</organism>
<dbReference type="GO" id="GO:0000271">
    <property type="term" value="P:polysaccharide biosynthetic process"/>
    <property type="evidence" value="ECO:0007669"/>
    <property type="project" value="TreeGrafter"/>
</dbReference>
<sequence length="361" mass="42421">MRLAGIDILRGLAVSVVVLYHFYALFDLHGHSTYPLAYTLGQLGVPLFFVISGYLIYRSIDYSVHTQGTFSGLKQYTLHRLFRILPAYYVNLFIVFIIAYFFSNYMNTWSEGFILKQILSHLTFTSYFIYQTSGVGVNGAYWTLSIEMLWYILAPLMLFFIKKERYFILLFLLSLAYLLTLDMGYLNQLLDIQKSAPNYLALMFYWSFQIYGQLIYFIAGIWIYKYTSVHTQIPKSLLTLLVAIVLSLFLYTLLLKEVLDSFTLRNIVTLLASALLFILLFTQEVKMLSWLSWIGKISYSMYLWHMPILFLMKQYVLPLDYSMYFIVFLFISLLLIISSLSYYYIEEGGFSLRKKVEKLFH</sequence>
<dbReference type="GO" id="GO:0016020">
    <property type="term" value="C:membrane"/>
    <property type="evidence" value="ECO:0007669"/>
    <property type="project" value="TreeGrafter"/>
</dbReference>
<feature type="transmembrane region" description="Helical" evidence="1">
    <location>
        <begin position="140"/>
        <end position="160"/>
    </location>
</feature>
<keyword evidence="1" id="KW-1133">Transmembrane helix</keyword>
<dbReference type="PANTHER" id="PTHR23028">
    <property type="entry name" value="ACETYLTRANSFERASE"/>
    <property type="match status" value="1"/>
</dbReference>
<keyword evidence="1" id="KW-0812">Transmembrane</keyword>
<accession>A0A6S6TZF4</accession>
<feature type="transmembrane region" description="Helical" evidence="1">
    <location>
        <begin position="81"/>
        <end position="102"/>
    </location>
</feature>
<dbReference type="PANTHER" id="PTHR23028:SF53">
    <property type="entry name" value="ACYL_TRANSF_3 DOMAIN-CONTAINING PROTEIN"/>
    <property type="match status" value="1"/>
</dbReference>
<reference evidence="3" key="1">
    <citation type="submission" date="2020-01" db="EMBL/GenBank/DDBJ databases">
        <authorList>
            <person name="Meier V. D."/>
            <person name="Meier V D."/>
        </authorList>
    </citation>
    <scope>NUCLEOTIDE SEQUENCE</scope>
    <source>
        <strain evidence="3">HLG_WM_MAG_01</strain>
    </source>
</reference>
<feature type="transmembrane region" description="Helical" evidence="1">
    <location>
        <begin position="167"/>
        <end position="186"/>
    </location>
</feature>
<evidence type="ECO:0000256" key="1">
    <source>
        <dbReference type="SAM" id="Phobius"/>
    </source>
</evidence>
<evidence type="ECO:0000313" key="3">
    <source>
        <dbReference type="EMBL" id="CAA6819859.1"/>
    </source>
</evidence>
<feature type="transmembrane region" description="Helical" evidence="1">
    <location>
        <begin position="206"/>
        <end position="224"/>
    </location>
</feature>
<feature type="transmembrane region" description="Helical" evidence="1">
    <location>
        <begin position="38"/>
        <end position="60"/>
    </location>
</feature>
<feature type="domain" description="Acyltransferase 3" evidence="2">
    <location>
        <begin position="4"/>
        <end position="337"/>
    </location>
</feature>
<keyword evidence="1" id="KW-0472">Membrane</keyword>
<protein>
    <recommendedName>
        <fullName evidence="2">Acyltransferase 3 domain-containing protein</fullName>
    </recommendedName>
</protein>
<evidence type="ECO:0000259" key="2">
    <source>
        <dbReference type="Pfam" id="PF01757"/>
    </source>
</evidence>